<dbReference type="PANTHER" id="PTHR14969:SF13">
    <property type="entry name" value="AT30094P"/>
    <property type="match status" value="1"/>
</dbReference>
<dbReference type="SUPFAM" id="SSF48317">
    <property type="entry name" value="Acid phosphatase/Vanadium-dependent haloperoxidase"/>
    <property type="match status" value="1"/>
</dbReference>
<sequence>MNEAAESPRQFTTPHQAPTAWPLTTGHQHEVANTLSRTPCPSNDGLDPSVVMDQSSVISNSVPLEFAYVVYDSTSIMSYFAALLTFWPFVIGVGLLVAFFSTGELWICVFGSGQLFNELVNHILKHHFQDARPPGSAKTDFGFPSSHSQWCGYSAVFLLITLAHIPWRRLTWVHRLGAVLVVALCVATPLSRLALGVHSETQVYGGVAIGAVMALIWFRFASLRVCRLALELLACFPGLSWTVGPIVG</sequence>
<feature type="transmembrane region" description="Helical" evidence="1">
    <location>
        <begin position="79"/>
        <end position="100"/>
    </location>
</feature>
<dbReference type="Gene3D" id="1.20.144.10">
    <property type="entry name" value="Phosphatidic acid phosphatase type 2/haloperoxidase"/>
    <property type="match status" value="1"/>
</dbReference>
<keyword evidence="1" id="KW-0472">Membrane</keyword>
<organism evidence="3 4">
    <name type="scientific">Carpediemonas membranifera</name>
    <dbReference type="NCBI Taxonomy" id="201153"/>
    <lineage>
        <taxon>Eukaryota</taxon>
        <taxon>Metamonada</taxon>
        <taxon>Carpediemonas-like organisms</taxon>
        <taxon>Carpediemonas</taxon>
    </lineage>
</organism>
<dbReference type="SMART" id="SM00014">
    <property type="entry name" value="acidPPc"/>
    <property type="match status" value="1"/>
</dbReference>
<keyword evidence="1" id="KW-1133">Transmembrane helix</keyword>
<protein>
    <submittedName>
        <fullName evidence="3">PAP2 superfamily</fullName>
    </submittedName>
</protein>
<gene>
    <name evidence="3" type="ORF">J8273_6258</name>
</gene>
<keyword evidence="4" id="KW-1185">Reference proteome</keyword>
<evidence type="ECO:0000313" key="4">
    <source>
        <dbReference type="Proteomes" id="UP000717585"/>
    </source>
</evidence>
<feature type="transmembrane region" description="Helical" evidence="1">
    <location>
        <begin position="203"/>
        <end position="221"/>
    </location>
</feature>
<dbReference type="InterPro" id="IPR036938">
    <property type="entry name" value="PAP2/HPO_sf"/>
</dbReference>
<comment type="caution">
    <text evidence="3">The sequence shown here is derived from an EMBL/GenBank/DDBJ whole genome shotgun (WGS) entry which is preliminary data.</text>
</comment>
<evidence type="ECO:0000256" key="1">
    <source>
        <dbReference type="SAM" id="Phobius"/>
    </source>
</evidence>
<proteinExistence type="predicted"/>
<dbReference type="GO" id="GO:0042392">
    <property type="term" value="F:sphingosine-1-phosphate phosphatase activity"/>
    <property type="evidence" value="ECO:0007669"/>
    <property type="project" value="TreeGrafter"/>
</dbReference>
<feature type="transmembrane region" description="Helical" evidence="1">
    <location>
        <begin position="147"/>
        <end position="165"/>
    </location>
</feature>
<evidence type="ECO:0000259" key="2">
    <source>
        <dbReference type="SMART" id="SM00014"/>
    </source>
</evidence>
<evidence type="ECO:0000313" key="3">
    <source>
        <dbReference type="EMBL" id="KAG9391496.1"/>
    </source>
</evidence>
<dbReference type="AlphaFoldDB" id="A0A8J6E095"/>
<dbReference type="UniPathway" id="UPA00378"/>
<dbReference type="PANTHER" id="PTHR14969">
    <property type="entry name" value="SPHINGOSINE-1-PHOSPHATE PHOSPHOHYDROLASE"/>
    <property type="match status" value="1"/>
</dbReference>
<feature type="domain" description="Phosphatidic acid phosphatase type 2/haloperoxidase" evidence="2">
    <location>
        <begin position="107"/>
        <end position="218"/>
    </location>
</feature>
<dbReference type="InterPro" id="IPR000326">
    <property type="entry name" value="PAP2/HPO"/>
</dbReference>
<name>A0A8J6E095_9EUKA</name>
<keyword evidence="1" id="KW-0812">Transmembrane</keyword>
<feature type="transmembrane region" description="Helical" evidence="1">
    <location>
        <begin position="172"/>
        <end position="191"/>
    </location>
</feature>
<reference evidence="3" key="1">
    <citation type="submission" date="2021-05" db="EMBL/GenBank/DDBJ databases">
        <title>A free-living protist that lacks canonical eukaryotic 1 DNA replication and segregation systems.</title>
        <authorList>
            <person name="Salas-Leiva D.E."/>
            <person name="Tromer E.C."/>
            <person name="Curtis B.A."/>
            <person name="Jerlstrom-Hultqvist J."/>
            <person name="Kolisko M."/>
            <person name="Yi Z."/>
            <person name="Salas-Leiva J.S."/>
            <person name="Gallot-Lavallee L."/>
            <person name="Kops G.J.P.L."/>
            <person name="Archibald J.M."/>
            <person name="Simpson A.G.B."/>
            <person name="Roger A.J."/>
        </authorList>
    </citation>
    <scope>NUCLEOTIDE SEQUENCE</scope>
    <source>
        <strain evidence="3">BICM</strain>
    </source>
</reference>
<accession>A0A8J6E095</accession>
<feature type="transmembrane region" description="Helical" evidence="1">
    <location>
        <begin position="228"/>
        <end position="247"/>
    </location>
</feature>
<dbReference type="EMBL" id="JAHDYR010000053">
    <property type="protein sequence ID" value="KAG9391496.1"/>
    <property type="molecule type" value="Genomic_DNA"/>
</dbReference>
<dbReference type="Proteomes" id="UP000717585">
    <property type="component" value="Unassembled WGS sequence"/>
</dbReference>
<dbReference type="Pfam" id="PF01569">
    <property type="entry name" value="PAP2"/>
    <property type="match status" value="1"/>
</dbReference>
<dbReference type="OrthoDB" id="302705at2759"/>